<dbReference type="Pfam" id="PF04311">
    <property type="entry name" value="DUF459"/>
    <property type="match status" value="1"/>
</dbReference>
<evidence type="ECO:0000313" key="2">
    <source>
        <dbReference type="Proteomes" id="UP001589906"/>
    </source>
</evidence>
<proteinExistence type="predicted"/>
<name>A0ABV6R079_9CAUL</name>
<comment type="caution">
    <text evidence="1">The sequence shown here is derived from an EMBL/GenBank/DDBJ whole genome shotgun (WGS) entry which is preliminary data.</text>
</comment>
<dbReference type="InterPro" id="IPR007407">
    <property type="entry name" value="DUF459"/>
</dbReference>
<gene>
    <name evidence="1" type="ORF">ACFFGE_03915</name>
</gene>
<organism evidence="1 2">
    <name type="scientific">Brevundimonas balnearis</name>
    <dbReference type="NCBI Taxonomy" id="1572858"/>
    <lineage>
        <taxon>Bacteria</taxon>
        <taxon>Pseudomonadati</taxon>
        <taxon>Pseudomonadota</taxon>
        <taxon>Alphaproteobacteria</taxon>
        <taxon>Caulobacterales</taxon>
        <taxon>Caulobacteraceae</taxon>
        <taxon>Brevundimonas</taxon>
    </lineage>
</organism>
<dbReference type="Gene3D" id="3.40.50.1110">
    <property type="entry name" value="SGNH hydrolase"/>
    <property type="match status" value="1"/>
</dbReference>
<evidence type="ECO:0000313" key="1">
    <source>
        <dbReference type="EMBL" id="MFC0633025.1"/>
    </source>
</evidence>
<sequence length="295" mass="31492">MRAWINGLTAALLVGVVLGLMLTPDGRAWLRHPTLMLGGSANASASPGPAARPEVEALQPAATPIEAPPPAQPALRARAADGRLRIGVFGDSMADGLWTALYRDLNGQGAEVIKFSEVSTGLSRYDYVNIQAKTAGQISEQPIDVAVILFGTNDAQGIELDGTIHAFGTPGWRAAYARRIDDLVGLLRSRGVAVYWVGLPKMKRASFDEKMRLINEVTGARMRALGVPYIETSELTSGPDGDYEAYLADEAGGRPRLMRANDGIHMSMAGYLRIGRPVAERLRADAGLERAEAGA</sequence>
<keyword evidence="2" id="KW-1185">Reference proteome</keyword>
<accession>A0ABV6R079</accession>
<dbReference type="Proteomes" id="UP001589906">
    <property type="component" value="Unassembled WGS sequence"/>
</dbReference>
<dbReference type="EMBL" id="JBHLSW010000003">
    <property type="protein sequence ID" value="MFC0633025.1"/>
    <property type="molecule type" value="Genomic_DNA"/>
</dbReference>
<protein>
    <submittedName>
        <fullName evidence="1">DUF459 domain-containing protein</fullName>
    </submittedName>
</protein>
<reference evidence="1 2" key="1">
    <citation type="submission" date="2024-09" db="EMBL/GenBank/DDBJ databases">
        <authorList>
            <person name="Sun Q."/>
            <person name="Mori K."/>
        </authorList>
    </citation>
    <scope>NUCLEOTIDE SEQUENCE [LARGE SCALE GENOMIC DNA]</scope>
    <source>
        <strain evidence="1 2">NCAIM B.02621</strain>
    </source>
</reference>
<dbReference type="InterPro" id="IPR036514">
    <property type="entry name" value="SGNH_hydro_sf"/>
</dbReference>
<dbReference type="RefSeq" id="WP_376834492.1">
    <property type="nucleotide sequence ID" value="NZ_JBHLSW010000003.1"/>
</dbReference>
<dbReference type="SUPFAM" id="SSF52266">
    <property type="entry name" value="SGNH hydrolase"/>
    <property type="match status" value="1"/>
</dbReference>